<evidence type="ECO:0000256" key="12">
    <source>
        <dbReference type="ARBA" id="ARBA00023157"/>
    </source>
</evidence>
<keyword evidence="6" id="KW-0677">Repeat</keyword>
<keyword evidence="8 16" id="KW-0130">Cell adhesion</keyword>
<keyword evidence="4" id="KW-0479">Metal-binding</keyword>
<dbReference type="AlphaFoldDB" id="A0A8C9TZJ0"/>
<dbReference type="GO" id="GO:0009897">
    <property type="term" value="C:external side of plasma membrane"/>
    <property type="evidence" value="ECO:0007669"/>
    <property type="project" value="TreeGrafter"/>
</dbReference>
<evidence type="ECO:0000256" key="15">
    <source>
        <dbReference type="PROSITE-ProRule" id="PRU00803"/>
    </source>
</evidence>
<organism evidence="18 19">
    <name type="scientific">Scleropages formosus</name>
    <name type="common">Asian bonytongue</name>
    <name type="synonym">Osteoglossum formosum</name>
    <dbReference type="NCBI Taxonomy" id="113540"/>
    <lineage>
        <taxon>Eukaryota</taxon>
        <taxon>Metazoa</taxon>
        <taxon>Chordata</taxon>
        <taxon>Craniata</taxon>
        <taxon>Vertebrata</taxon>
        <taxon>Euteleostomi</taxon>
        <taxon>Actinopterygii</taxon>
        <taxon>Neopterygii</taxon>
        <taxon>Teleostei</taxon>
        <taxon>Osteoglossocephala</taxon>
        <taxon>Osteoglossomorpha</taxon>
        <taxon>Osteoglossiformes</taxon>
        <taxon>Osteoglossidae</taxon>
        <taxon>Scleropages</taxon>
    </lineage>
</organism>
<keyword evidence="14" id="KW-0325">Glycoprotein</keyword>
<reference evidence="18 19" key="1">
    <citation type="submission" date="2019-04" db="EMBL/GenBank/DDBJ databases">
        <authorList>
            <consortium name="Wellcome Sanger Institute Data Sharing"/>
        </authorList>
    </citation>
    <scope>NUCLEOTIDE SEQUENCE [LARGE SCALE GENOMIC DNA]</scope>
</reference>
<protein>
    <recommendedName>
        <fullName evidence="17">VWFA domain-containing protein</fullName>
    </recommendedName>
</protein>
<dbReference type="Gene3D" id="3.40.50.410">
    <property type="entry name" value="von Willebrand factor, type A domain"/>
    <property type="match status" value="1"/>
</dbReference>
<dbReference type="GO" id="GO:0007229">
    <property type="term" value="P:integrin-mediated signaling pathway"/>
    <property type="evidence" value="ECO:0007669"/>
    <property type="project" value="UniProtKB-KW"/>
</dbReference>
<dbReference type="GO" id="GO:0098609">
    <property type="term" value="P:cell-cell adhesion"/>
    <property type="evidence" value="ECO:0007669"/>
    <property type="project" value="TreeGrafter"/>
</dbReference>
<evidence type="ECO:0000256" key="1">
    <source>
        <dbReference type="ARBA" id="ARBA00004479"/>
    </source>
</evidence>
<keyword evidence="7" id="KW-0106">Calcium</keyword>
<dbReference type="InterPro" id="IPR028994">
    <property type="entry name" value="Integrin_alpha_N"/>
</dbReference>
<dbReference type="PRINTS" id="PR00453">
    <property type="entry name" value="VWFADOMAIN"/>
</dbReference>
<dbReference type="PANTHER" id="PTHR23220:SF79">
    <property type="entry name" value="INTEGRIN ALPHA-E"/>
    <property type="match status" value="1"/>
</dbReference>
<dbReference type="PANTHER" id="PTHR23220">
    <property type="entry name" value="INTEGRIN ALPHA"/>
    <property type="match status" value="1"/>
</dbReference>
<dbReference type="GO" id="GO:0033627">
    <property type="term" value="P:cell adhesion mediated by integrin"/>
    <property type="evidence" value="ECO:0007669"/>
    <property type="project" value="TreeGrafter"/>
</dbReference>
<evidence type="ECO:0000256" key="2">
    <source>
        <dbReference type="ARBA" id="ARBA00008054"/>
    </source>
</evidence>
<evidence type="ECO:0000256" key="4">
    <source>
        <dbReference type="ARBA" id="ARBA00022723"/>
    </source>
</evidence>
<dbReference type="InterPro" id="IPR048285">
    <property type="entry name" value="Integrin_alpha_Ig-like_2"/>
</dbReference>
<evidence type="ECO:0000256" key="5">
    <source>
        <dbReference type="ARBA" id="ARBA00022729"/>
    </source>
</evidence>
<dbReference type="SMART" id="SM00191">
    <property type="entry name" value="Int_alpha"/>
    <property type="match status" value="2"/>
</dbReference>
<dbReference type="PRINTS" id="PR01185">
    <property type="entry name" value="INTEGRINA"/>
</dbReference>
<dbReference type="Proteomes" id="UP000694397">
    <property type="component" value="Chromosome 10"/>
</dbReference>
<keyword evidence="10 16" id="KW-0401">Integrin</keyword>
<evidence type="ECO:0000256" key="11">
    <source>
        <dbReference type="ARBA" id="ARBA00023136"/>
    </source>
</evidence>
<evidence type="ECO:0000256" key="8">
    <source>
        <dbReference type="ARBA" id="ARBA00022889"/>
    </source>
</evidence>
<gene>
    <name evidence="18" type="primary">LOC108938339</name>
</gene>
<evidence type="ECO:0000256" key="16">
    <source>
        <dbReference type="RuleBase" id="RU003762"/>
    </source>
</evidence>
<proteinExistence type="inferred from homology"/>
<evidence type="ECO:0000256" key="6">
    <source>
        <dbReference type="ARBA" id="ARBA00022737"/>
    </source>
</evidence>
<dbReference type="GO" id="GO:0008305">
    <property type="term" value="C:integrin complex"/>
    <property type="evidence" value="ECO:0007669"/>
    <property type="project" value="InterPro"/>
</dbReference>
<reference evidence="18" key="2">
    <citation type="submission" date="2025-08" db="UniProtKB">
        <authorList>
            <consortium name="Ensembl"/>
        </authorList>
    </citation>
    <scope>IDENTIFICATION</scope>
</reference>
<dbReference type="GO" id="GO:0007160">
    <property type="term" value="P:cell-matrix adhesion"/>
    <property type="evidence" value="ECO:0007669"/>
    <property type="project" value="TreeGrafter"/>
</dbReference>
<keyword evidence="19" id="KW-1185">Reference proteome</keyword>
<dbReference type="SUPFAM" id="SSF53300">
    <property type="entry name" value="vWA-like"/>
    <property type="match status" value="1"/>
</dbReference>
<evidence type="ECO:0000256" key="9">
    <source>
        <dbReference type="ARBA" id="ARBA00022989"/>
    </source>
</evidence>
<keyword evidence="13 16" id="KW-0675">Receptor</keyword>
<comment type="subcellular location">
    <subcellularLocation>
        <location evidence="1 16">Membrane</location>
        <topology evidence="1 16">Single-pass type I membrane protein</topology>
    </subcellularLocation>
</comment>
<dbReference type="GO" id="GO:0046872">
    <property type="term" value="F:metal ion binding"/>
    <property type="evidence" value="ECO:0007669"/>
    <property type="project" value="UniProtKB-KW"/>
</dbReference>
<evidence type="ECO:0000259" key="17">
    <source>
        <dbReference type="PROSITE" id="PS50234"/>
    </source>
</evidence>
<reference evidence="18" key="3">
    <citation type="submission" date="2025-09" db="UniProtKB">
        <authorList>
            <consortium name="Ensembl"/>
        </authorList>
    </citation>
    <scope>IDENTIFICATION</scope>
</reference>
<dbReference type="Pfam" id="PF01839">
    <property type="entry name" value="FG-GAP"/>
    <property type="match status" value="1"/>
</dbReference>
<dbReference type="Gene3D" id="2.130.10.130">
    <property type="entry name" value="Integrin alpha, N-terminal"/>
    <property type="match status" value="1"/>
</dbReference>
<evidence type="ECO:0000256" key="10">
    <source>
        <dbReference type="ARBA" id="ARBA00023037"/>
    </source>
</evidence>
<dbReference type="Pfam" id="PF00092">
    <property type="entry name" value="VWA"/>
    <property type="match status" value="1"/>
</dbReference>
<keyword evidence="3" id="KW-0812">Transmembrane</keyword>
<feature type="repeat" description="FG-GAP" evidence="15">
    <location>
        <begin position="346"/>
        <end position="409"/>
    </location>
</feature>
<dbReference type="Ensembl" id="ENSSFOT00015045452.1">
    <property type="protein sequence ID" value="ENSSFOP00015059468.1"/>
    <property type="gene ID" value="ENSSFOG00015005323.2"/>
</dbReference>
<feature type="domain" description="VWFA" evidence="17">
    <location>
        <begin position="35"/>
        <end position="213"/>
    </location>
</feature>
<dbReference type="Pfam" id="PF20805">
    <property type="entry name" value="Integrin_A_Ig_2"/>
    <property type="match status" value="1"/>
</dbReference>
<dbReference type="InterPro" id="IPR000413">
    <property type="entry name" value="Integrin_alpha"/>
</dbReference>
<dbReference type="InterPro" id="IPR036465">
    <property type="entry name" value="vWFA_dom_sf"/>
</dbReference>
<accession>A0A8C9TZJ0</accession>
<evidence type="ECO:0000313" key="18">
    <source>
        <dbReference type="Ensembl" id="ENSSFOP00015059468.1"/>
    </source>
</evidence>
<dbReference type="GeneTree" id="ENSGT00940000161532"/>
<dbReference type="PROSITE" id="PS50234">
    <property type="entry name" value="VWFA"/>
    <property type="match status" value="1"/>
</dbReference>
<keyword evidence="9" id="KW-1133">Transmembrane helix</keyword>
<keyword evidence="11" id="KW-0472">Membrane</keyword>
<evidence type="ECO:0000313" key="19">
    <source>
        <dbReference type="Proteomes" id="UP000694397"/>
    </source>
</evidence>
<dbReference type="GO" id="GO:0005178">
    <property type="term" value="F:integrin binding"/>
    <property type="evidence" value="ECO:0007669"/>
    <property type="project" value="TreeGrafter"/>
</dbReference>
<name>A0A8C9TZJ0_SCLFO</name>
<dbReference type="InterPro" id="IPR013517">
    <property type="entry name" value="FG-GAP"/>
</dbReference>
<dbReference type="PROSITE" id="PS51470">
    <property type="entry name" value="FG_GAP"/>
    <property type="match status" value="2"/>
</dbReference>
<dbReference type="InterPro" id="IPR032695">
    <property type="entry name" value="Integrin_dom_sf"/>
</dbReference>
<dbReference type="InterPro" id="IPR002035">
    <property type="entry name" value="VWF_A"/>
</dbReference>
<dbReference type="SUPFAM" id="SSF69318">
    <property type="entry name" value="Integrin alpha N-terminal domain"/>
    <property type="match status" value="1"/>
</dbReference>
<keyword evidence="12" id="KW-1015">Disulfide bond</keyword>
<evidence type="ECO:0000256" key="14">
    <source>
        <dbReference type="ARBA" id="ARBA00023180"/>
    </source>
</evidence>
<evidence type="ECO:0000256" key="7">
    <source>
        <dbReference type="ARBA" id="ARBA00022837"/>
    </source>
</evidence>
<dbReference type="SMART" id="SM00327">
    <property type="entry name" value="VWA"/>
    <property type="match status" value="1"/>
</dbReference>
<feature type="repeat" description="FG-GAP" evidence="15">
    <location>
        <begin position="279"/>
        <end position="339"/>
    </location>
</feature>
<evidence type="ECO:0000256" key="13">
    <source>
        <dbReference type="ARBA" id="ARBA00023170"/>
    </source>
</evidence>
<keyword evidence="5" id="KW-0732">Signal</keyword>
<sequence>LSLLPSYNDASNHVVSTAHTHYLTISLYVLDAGTEIAFVLDGSGSIEPEDFEKAKDFISKVMKKVWESCFSCNFSVVQYGSIIRTELSLLENNDVKKALEKVKDIQQIKQHTITASAINHVLEHVFVAENGSREDSKKIIIVLTDGRIFLDPMNLTTVLNSPKMHNILRFAIGVFLGDSKGMTELQEIASKPHEDHLFTVGNYTALEDYLSRLEMSLIGMEEWKPDVYFLSLQETLVFGAVGAYDWSGGIILSNQANSTMNFLNTTSTEKGFSYLGKKKKCKKQRNLFVGSYFGAELCTLDTDRNLKTDYLLVGAPFFHHKGEEGKVYVYKLDNQASWLSLFHKKAWELQGIDGHLFARFGSTIASIGDIDGNGYNDVVVGAPLEGQDSSMGNFGSIYIFNSFDGGILTDDICNPTYHDCFCRKRLPNLLRFDGLCQNFISSSVIPVIELTPAIDFTPAIVSLAVQYGKSKKKFLLKLCFSVKRGDIKRKYFNIYICEGNLYKNMIVLGASDSFNLNIALANKGENSYHTSLLLTYPSILQFNKVSKHTGSVACINKVEGITPQIKCNISHPVLKNGVEVNLLPVAVHYLYSTNYLKSHPLCVVFVFAGKFHHFLAA</sequence>
<comment type="similarity">
    <text evidence="2 16">Belongs to the integrin alpha chain family.</text>
</comment>
<dbReference type="SUPFAM" id="SSF69179">
    <property type="entry name" value="Integrin domains"/>
    <property type="match status" value="1"/>
</dbReference>
<dbReference type="Gene3D" id="2.60.40.1510">
    <property type="entry name" value="ntegrin, alpha v. Chain A, domain 3"/>
    <property type="match status" value="1"/>
</dbReference>
<evidence type="ECO:0000256" key="3">
    <source>
        <dbReference type="ARBA" id="ARBA00022692"/>
    </source>
</evidence>
<dbReference type="InterPro" id="IPR013519">
    <property type="entry name" value="Int_alpha_beta-p"/>
</dbReference>